<evidence type="ECO:0000256" key="1">
    <source>
        <dbReference type="ARBA" id="ARBA00022475"/>
    </source>
</evidence>
<feature type="transmembrane region" description="Helical" evidence="5">
    <location>
        <begin position="16"/>
        <end position="33"/>
    </location>
</feature>
<evidence type="ECO:0000256" key="3">
    <source>
        <dbReference type="ARBA" id="ARBA00022989"/>
    </source>
</evidence>
<feature type="transmembrane region" description="Helical" evidence="5">
    <location>
        <begin position="45"/>
        <end position="62"/>
    </location>
</feature>
<name>A0A345E101_9EURY</name>
<comment type="caution">
    <text evidence="5">Lacks conserved residue(s) required for the propagation of feature annotation.</text>
</comment>
<organism evidence="6 7">
    <name type="scientific">Haloplanus rubicundus</name>
    <dbReference type="NCBI Taxonomy" id="1547898"/>
    <lineage>
        <taxon>Archaea</taxon>
        <taxon>Methanobacteriati</taxon>
        <taxon>Methanobacteriota</taxon>
        <taxon>Stenosarchaea group</taxon>
        <taxon>Halobacteria</taxon>
        <taxon>Halobacteriales</taxon>
        <taxon>Haloferacaceae</taxon>
        <taxon>Haloplanus</taxon>
    </lineage>
</organism>
<dbReference type="InterPro" id="IPR009760">
    <property type="entry name" value="DUF1328"/>
</dbReference>
<evidence type="ECO:0000256" key="2">
    <source>
        <dbReference type="ARBA" id="ARBA00022692"/>
    </source>
</evidence>
<keyword evidence="4 5" id="KW-0472">Membrane</keyword>
<accession>A0A345E101</accession>
<dbReference type="KEGG" id="haj:DU500_05150"/>
<dbReference type="OrthoDB" id="346303at2157"/>
<dbReference type="RefSeq" id="WP_114585021.1">
    <property type="nucleotide sequence ID" value="NZ_CP031150.1"/>
</dbReference>
<evidence type="ECO:0000256" key="5">
    <source>
        <dbReference type="HAMAP-Rule" id="MF_01361"/>
    </source>
</evidence>
<sequence length="63" mass="6826">MIDPVVTPLQLFSGEFLEYAIVFFMLALLATLVGARGVAGISMEIARIFVLLFLVLAIVSIVL</sequence>
<dbReference type="EMBL" id="CP031150">
    <property type="protein sequence ID" value="AXG05873.1"/>
    <property type="molecule type" value="Genomic_DNA"/>
</dbReference>
<comment type="similarity">
    <text evidence="5">Belongs to the UPF0391 family.</text>
</comment>
<evidence type="ECO:0000256" key="4">
    <source>
        <dbReference type="ARBA" id="ARBA00023136"/>
    </source>
</evidence>
<gene>
    <name evidence="6" type="ORF">DU500_05150</name>
</gene>
<dbReference type="NCBIfam" id="NF010229">
    <property type="entry name" value="PRK13682.1-4"/>
    <property type="match status" value="1"/>
</dbReference>
<dbReference type="GeneID" id="37282749"/>
<keyword evidence="2 5" id="KW-0812">Transmembrane</keyword>
<dbReference type="Pfam" id="PF07043">
    <property type="entry name" value="DUF1328"/>
    <property type="match status" value="1"/>
</dbReference>
<evidence type="ECO:0000313" key="6">
    <source>
        <dbReference type="EMBL" id="AXG05873.1"/>
    </source>
</evidence>
<reference evidence="6 7" key="1">
    <citation type="submission" date="2018-07" db="EMBL/GenBank/DDBJ databases">
        <title>Genome sequences of Haloplanus sp. CBA1113.</title>
        <authorList>
            <person name="Kim Y.B."/>
            <person name="Roh S.W."/>
        </authorList>
    </citation>
    <scope>NUCLEOTIDE SEQUENCE [LARGE SCALE GENOMIC DNA]</scope>
    <source>
        <strain evidence="6 7">CBA1113</strain>
    </source>
</reference>
<proteinExistence type="inferred from homology"/>
<keyword evidence="3 5" id="KW-1133">Transmembrane helix</keyword>
<keyword evidence="1 5" id="KW-1003">Cell membrane</keyword>
<dbReference type="AlphaFoldDB" id="A0A345E101"/>
<protein>
    <recommendedName>
        <fullName evidence="5">UPF0391 membrane protein DU500_05150</fullName>
    </recommendedName>
</protein>
<dbReference type="GO" id="GO:0005886">
    <property type="term" value="C:plasma membrane"/>
    <property type="evidence" value="ECO:0007669"/>
    <property type="project" value="UniProtKB-UniRule"/>
</dbReference>
<dbReference type="Proteomes" id="UP000253273">
    <property type="component" value="Chromosome"/>
</dbReference>
<keyword evidence="7" id="KW-1185">Reference proteome</keyword>
<dbReference type="HAMAP" id="MF_01361">
    <property type="entry name" value="UPF0391"/>
    <property type="match status" value="1"/>
</dbReference>
<evidence type="ECO:0000313" key="7">
    <source>
        <dbReference type="Proteomes" id="UP000253273"/>
    </source>
</evidence>